<organism evidence="2 3">
    <name type="scientific">Desulfamplus magnetovallimortis</name>
    <dbReference type="NCBI Taxonomy" id="1246637"/>
    <lineage>
        <taxon>Bacteria</taxon>
        <taxon>Pseudomonadati</taxon>
        <taxon>Thermodesulfobacteriota</taxon>
        <taxon>Desulfobacteria</taxon>
        <taxon>Desulfobacterales</taxon>
        <taxon>Desulfobacteraceae</taxon>
        <taxon>Desulfamplus</taxon>
    </lineage>
</organism>
<keyword evidence="1" id="KW-0472">Membrane</keyword>
<evidence type="ECO:0000256" key="1">
    <source>
        <dbReference type="SAM" id="Phobius"/>
    </source>
</evidence>
<dbReference type="Proteomes" id="UP000191931">
    <property type="component" value="Unassembled WGS sequence"/>
</dbReference>
<sequence length="72" mass="8151">MDRMLRIDNPALSFLILGILIQTVVTMLTRSWMSALSIILPYPVNFGHPDSDTIDKGQEVICADFEQIIFKP</sequence>
<feature type="transmembrane region" description="Helical" evidence="1">
    <location>
        <begin position="12"/>
        <end position="33"/>
    </location>
</feature>
<proteinExistence type="predicted"/>
<evidence type="ECO:0000313" key="3">
    <source>
        <dbReference type="Proteomes" id="UP000191931"/>
    </source>
</evidence>
<keyword evidence="1" id="KW-1133">Transmembrane helix</keyword>
<protein>
    <submittedName>
        <fullName evidence="2">Uncharacterized protein</fullName>
    </submittedName>
</protein>
<reference evidence="2 3" key="1">
    <citation type="submission" date="2017-03" db="EMBL/GenBank/DDBJ databases">
        <authorList>
            <person name="Afonso C.L."/>
            <person name="Miller P.J."/>
            <person name="Scott M.A."/>
            <person name="Spackman E."/>
            <person name="Goraichik I."/>
            <person name="Dimitrov K.M."/>
            <person name="Suarez D.L."/>
            <person name="Swayne D.E."/>
        </authorList>
    </citation>
    <scope>NUCLEOTIDE SEQUENCE [LARGE SCALE GENOMIC DNA]</scope>
    <source>
        <strain evidence="2">PRJEB14757</strain>
    </source>
</reference>
<name>A0A1W1HJ35_9BACT</name>
<gene>
    <name evidence="2" type="ORF">MTBBW1_640019</name>
</gene>
<evidence type="ECO:0000313" key="2">
    <source>
        <dbReference type="EMBL" id="SLM32378.1"/>
    </source>
</evidence>
<dbReference type="STRING" id="1246637.MTBBW1_640019"/>
<accession>A0A1W1HJ35</accession>
<keyword evidence="1" id="KW-0812">Transmembrane</keyword>
<dbReference type="AlphaFoldDB" id="A0A1W1HJ35"/>
<dbReference type="EMBL" id="FWEV01000308">
    <property type="protein sequence ID" value="SLM32378.1"/>
    <property type="molecule type" value="Genomic_DNA"/>
</dbReference>
<keyword evidence="3" id="KW-1185">Reference proteome</keyword>